<dbReference type="PANTHER" id="PTHR38774">
    <property type="entry name" value="CYTOPLASMIC PROTEIN-RELATED"/>
    <property type="match status" value="1"/>
</dbReference>
<name>A0A3P3VKE0_9GAMM</name>
<evidence type="ECO:0000313" key="1">
    <source>
        <dbReference type="EMBL" id="RRJ82338.1"/>
    </source>
</evidence>
<evidence type="ECO:0000313" key="2">
    <source>
        <dbReference type="Proteomes" id="UP000280792"/>
    </source>
</evidence>
<protein>
    <submittedName>
        <fullName evidence="1">DUF1249 domain-containing protein</fullName>
    </submittedName>
</protein>
<dbReference type="Proteomes" id="UP000280792">
    <property type="component" value="Unassembled WGS sequence"/>
</dbReference>
<proteinExistence type="predicted"/>
<comment type="caution">
    <text evidence="1">The sequence shown here is derived from an EMBL/GenBank/DDBJ whole genome shotgun (WGS) entry which is preliminary data.</text>
</comment>
<dbReference type="EMBL" id="QWEZ01000002">
    <property type="protein sequence ID" value="RRJ82338.1"/>
    <property type="molecule type" value="Genomic_DNA"/>
</dbReference>
<sequence length="154" mass="18057">MTTAAARKPRYQIDLVAQQALCERNYARLLKLLPQWDQADEHCFAVRFGEHSARVRLLIQQRCPYTSMVEISHQADWGQWLPLPLMEVRVYHDLRMAEVVSALDRPQRVARHDYPNQRMELPDEKAQWNRFLGEWLSHCLEGGCSLEPWQAAAM</sequence>
<organism evidence="1 2">
    <name type="scientific">Aestuariirhabdus litorea</name>
    <dbReference type="NCBI Taxonomy" id="2528527"/>
    <lineage>
        <taxon>Bacteria</taxon>
        <taxon>Pseudomonadati</taxon>
        <taxon>Pseudomonadota</taxon>
        <taxon>Gammaproteobacteria</taxon>
        <taxon>Oceanospirillales</taxon>
        <taxon>Aestuariirhabdaceae</taxon>
        <taxon>Aestuariirhabdus</taxon>
    </lineage>
</organism>
<dbReference type="RefSeq" id="WP_125016049.1">
    <property type="nucleotide sequence ID" value="NZ_QWEZ01000002.1"/>
</dbReference>
<dbReference type="PANTHER" id="PTHR38774:SF1">
    <property type="entry name" value="CYTOPLASMIC PROTEIN"/>
    <property type="match status" value="1"/>
</dbReference>
<dbReference type="InterPro" id="IPR009659">
    <property type="entry name" value="DUF1249"/>
</dbReference>
<reference evidence="1 2" key="2">
    <citation type="submission" date="2018-12" db="EMBL/GenBank/DDBJ databases">
        <title>Simiduia agarivorans gen. nov., sp. nov., a marine, agarolytic bacterium isolated from shallow coastal water from Keelung, Taiwan.</title>
        <authorList>
            <person name="Shieh W.Y."/>
        </authorList>
    </citation>
    <scope>NUCLEOTIDE SEQUENCE [LARGE SCALE GENOMIC DNA]</scope>
    <source>
        <strain evidence="1 2">GTF-13</strain>
    </source>
</reference>
<keyword evidence="2" id="KW-1185">Reference proteome</keyword>
<accession>A0A3P3VKE0</accession>
<dbReference type="Pfam" id="PF06853">
    <property type="entry name" value="DUF1249"/>
    <property type="match status" value="1"/>
</dbReference>
<dbReference type="AlphaFoldDB" id="A0A3P3VKE0"/>
<reference evidence="1 2" key="1">
    <citation type="submission" date="2018-08" db="EMBL/GenBank/DDBJ databases">
        <authorList>
            <person name="Khan S.A."/>
        </authorList>
    </citation>
    <scope>NUCLEOTIDE SEQUENCE [LARGE SCALE GENOMIC DNA]</scope>
    <source>
        <strain evidence="1 2">GTF-13</strain>
    </source>
</reference>
<gene>
    <name evidence="1" type="ORF">D0544_10655</name>
</gene>